<evidence type="ECO:0000256" key="1">
    <source>
        <dbReference type="ARBA" id="ARBA00005791"/>
    </source>
</evidence>
<gene>
    <name evidence="4" type="ORF">JHE00_25220</name>
</gene>
<evidence type="ECO:0000256" key="2">
    <source>
        <dbReference type="SAM" id="Phobius"/>
    </source>
</evidence>
<name>A0A934QW60_9PSEU</name>
<evidence type="ECO:0000259" key="3">
    <source>
        <dbReference type="PROSITE" id="PS51352"/>
    </source>
</evidence>
<keyword evidence="2" id="KW-1133">Transmembrane helix</keyword>
<dbReference type="InterPro" id="IPR036249">
    <property type="entry name" value="Thioredoxin-like_sf"/>
</dbReference>
<organism evidence="4 5">
    <name type="scientific">Prauserella cavernicola</name>
    <dbReference type="NCBI Taxonomy" id="2800127"/>
    <lineage>
        <taxon>Bacteria</taxon>
        <taxon>Bacillati</taxon>
        <taxon>Actinomycetota</taxon>
        <taxon>Actinomycetes</taxon>
        <taxon>Pseudonocardiales</taxon>
        <taxon>Pseudonocardiaceae</taxon>
        <taxon>Prauserella</taxon>
    </lineage>
</organism>
<dbReference type="PROSITE" id="PS51352">
    <property type="entry name" value="THIOREDOXIN_2"/>
    <property type="match status" value="1"/>
</dbReference>
<dbReference type="Pfam" id="PF13462">
    <property type="entry name" value="Thioredoxin_4"/>
    <property type="match status" value="1"/>
</dbReference>
<accession>A0A934QW60</accession>
<dbReference type="Gene3D" id="3.40.30.10">
    <property type="entry name" value="Glutaredoxin"/>
    <property type="match status" value="1"/>
</dbReference>
<evidence type="ECO:0000313" key="4">
    <source>
        <dbReference type="EMBL" id="MBK1787641.1"/>
    </source>
</evidence>
<keyword evidence="2" id="KW-0812">Transmembrane</keyword>
<dbReference type="PANTHER" id="PTHR13887:SF55">
    <property type="entry name" value="SLR0313 PROTEIN"/>
    <property type="match status" value="1"/>
</dbReference>
<dbReference type="PANTHER" id="PTHR13887">
    <property type="entry name" value="GLUTATHIONE S-TRANSFERASE KAPPA"/>
    <property type="match status" value="1"/>
</dbReference>
<keyword evidence="5" id="KW-1185">Reference proteome</keyword>
<dbReference type="SUPFAM" id="SSF52833">
    <property type="entry name" value="Thioredoxin-like"/>
    <property type="match status" value="1"/>
</dbReference>
<keyword evidence="2" id="KW-0472">Membrane</keyword>
<dbReference type="RefSeq" id="WP_200322484.1">
    <property type="nucleotide sequence ID" value="NZ_JAENJH010000007.1"/>
</dbReference>
<dbReference type="InterPro" id="IPR012336">
    <property type="entry name" value="Thioredoxin-like_fold"/>
</dbReference>
<dbReference type="EMBL" id="JAENJH010000007">
    <property type="protein sequence ID" value="MBK1787641.1"/>
    <property type="molecule type" value="Genomic_DNA"/>
</dbReference>
<reference evidence="4" key="1">
    <citation type="submission" date="2020-12" db="EMBL/GenBank/DDBJ databases">
        <title>Prauserella sp. ASG 168, a novel actinomycete isolated from cave rock.</title>
        <authorList>
            <person name="Suriyachadkun C."/>
        </authorList>
    </citation>
    <scope>NUCLEOTIDE SEQUENCE</scope>
    <source>
        <strain evidence="4">ASG 168</strain>
    </source>
</reference>
<feature type="domain" description="Thioredoxin" evidence="3">
    <location>
        <begin position="36"/>
        <end position="196"/>
    </location>
</feature>
<sequence length="240" mass="25810">MTRTTRNPVTARSRLSPNVLITLVVLVVAALVFGGVLLTQRGDDDVTPDSLRGPDANTVLDAGDEAVTIVEFLDYQCPACAGYYSGITRQLEEDYAGRITFVVRNFPLQAHPLARQAAAAAEAAALQGRFAEMYRALYDNFTGWALAPGGQSVSDDTGRAAALFDDYARTAGLDVERFRRDITSDEVRSRIEADLAAGREAGVTGTPTIFVDGTRFEPAGSSYADVAAELRSLLDDRLNP</sequence>
<dbReference type="InterPro" id="IPR013766">
    <property type="entry name" value="Thioredoxin_domain"/>
</dbReference>
<dbReference type="AlphaFoldDB" id="A0A934QW60"/>
<comment type="caution">
    <text evidence="4">The sequence shown here is derived from an EMBL/GenBank/DDBJ whole genome shotgun (WGS) entry which is preliminary data.</text>
</comment>
<dbReference type="Proteomes" id="UP000635245">
    <property type="component" value="Unassembled WGS sequence"/>
</dbReference>
<proteinExistence type="inferred from homology"/>
<comment type="similarity">
    <text evidence="1">Belongs to the thioredoxin family. DsbA subfamily.</text>
</comment>
<protein>
    <submittedName>
        <fullName evidence="4">Thioredoxin domain-containing protein</fullName>
    </submittedName>
</protein>
<evidence type="ECO:0000313" key="5">
    <source>
        <dbReference type="Proteomes" id="UP000635245"/>
    </source>
</evidence>
<feature type="transmembrane region" description="Helical" evidence="2">
    <location>
        <begin position="20"/>
        <end position="38"/>
    </location>
</feature>